<accession>A0ABY4ZTH2</accession>
<organism evidence="2 3">
    <name type="scientific">Caulobacter segnis</name>
    <dbReference type="NCBI Taxonomy" id="88688"/>
    <lineage>
        <taxon>Bacteria</taxon>
        <taxon>Pseudomonadati</taxon>
        <taxon>Pseudomonadota</taxon>
        <taxon>Alphaproteobacteria</taxon>
        <taxon>Caulobacterales</taxon>
        <taxon>Caulobacteraceae</taxon>
        <taxon>Caulobacter</taxon>
    </lineage>
</organism>
<proteinExistence type="predicted"/>
<keyword evidence="1" id="KW-0732">Signal</keyword>
<dbReference type="Proteomes" id="UP001057520">
    <property type="component" value="Chromosome"/>
</dbReference>
<dbReference type="EMBL" id="CP096040">
    <property type="protein sequence ID" value="USQ96016.1"/>
    <property type="molecule type" value="Genomic_DNA"/>
</dbReference>
<dbReference type="Pfam" id="PF04390">
    <property type="entry name" value="LptE"/>
    <property type="match status" value="1"/>
</dbReference>
<evidence type="ECO:0000313" key="2">
    <source>
        <dbReference type="EMBL" id="USQ96016.1"/>
    </source>
</evidence>
<protein>
    <submittedName>
        <fullName evidence="2">LPS assembly lipoprotein LptE</fullName>
    </submittedName>
</protein>
<sequence length="166" mass="17759">MNRTLAAAALALSTLALSACAGFTPLYGRPGVGVGLSSIETVAAQGRGGYLLREQLDDALAHRQGSPAAYKLMLSVNENRFARGVRLDNTANRYELRMTVNWRLLDAKTGVEAHKGVTEVSVTYDSADQPYAAIAAQNDGQERAAAEVARKIQLDLATWLASRKPA</sequence>
<dbReference type="InterPro" id="IPR007485">
    <property type="entry name" value="LPS_assembly_LptE"/>
</dbReference>
<keyword evidence="2" id="KW-0449">Lipoprotein</keyword>
<name>A0ABY4ZTH2_9CAUL</name>
<gene>
    <name evidence="2" type="primary">lptE</name>
    <name evidence="2" type="ORF">MZV50_26370</name>
</gene>
<keyword evidence="3" id="KW-1185">Reference proteome</keyword>
<evidence type="ECO:0000256" key="1">
    <source>
        <dbReference type="SAM" id="SignalP"/>
    </source>
</evidence>
<feature type="chain" id="PRO_5047154585" evidence="1">
    <location>
        <begin position="22"/>
        <end position="166"/>
    </location>
</feature>
<feature type="signal peptide" evidence="1">
    <location>
        <begin position="1"/>
        <end position="21"/>
    </location>
</feature>
<reference evidence="2 3" key="1">
    <citation type="submission" date="2022-04" db="EMBL/GenBank/DDBJ databases">
        <title>Genome sequence of soybean root-associated Caulobacter segnis RL271.</title>
        <authorList>
            <person name="Longley R."/>
            <person name="Bonito G."/>
            <person name="Trigodet F."/>
            <person name="Crosson S."/>
            <person name="Fiebig A."/>
        </authorList>
    </citation>
    <scope>NUCLEOTIDE SEQUENCE [LARGE SCALE GENOMIC DNA]</scope>
    <source>
        <strain evidence="2 3">RL271</strain>
    </source>
</reference>
<evidence type="ECO:0000313" key="3">
    <source>
        <dbReference type="Proteomes" id="UP001057520"/>
    </source>
</evidence>
<dbReference type="Gene3D" id="3.30.160.150">
    <property type="entry name" value="Lipoprotein like domain"/>
    <property type="match status" value="1"/>
</dbReference>
<dbReference type="PROSITE" id="PS51257">
    <property type="entry name" value="PROKAR_LIPOPROTEIN"/>
    <property type="match status" value="1"/>
</dbReference>